<feature type="compositionally biased region" description="Polar residues" evidence="1">
    <location>
        <begin position="345"/>
        <end position="365"/>
    </location>
</feature>
<dbReference type="InterPro" id="IPR052945">
    <property type="entry name" value="Mitotic_Regulator"/>
</dbReference>
<dbReference type="AlphaFoldDB" id="A0A9N9CSG4"/>
<feature type="compositionally biased region" description="Polar residues" evidence="1">
    <location>
        <begin position="268"/>
        <end position="337"/>
    </location>
</feature>
<feature type="compositionally biased region" description="Low complexity" evidence="1">
    <location>
        <begin position="91"/>
        <end position="109"/>
    </location>
</feature>
<comment type="caution">
    <text evidence="2">The sequence shown here is derived from an EMBL/GenBank/DDBJ whole genome shotgun (WGS) entry which is preliminary data.</text>
</comment>
<feature type="compositionally biased region" description="Basic and acidic residues" evidence="1">
    <location>
        <begin position="10"/>
        <end position="19"/>
    </location>
</feature>
<accession>A0A9N9CSG4</accession>
<organism evidence="2 3">
    <name type="scientific">Cetraspora pellucida</name>
    <dbReference type="NCBI Taxonomy" id="1433469"/>
    <lineage>
        <taxon>Eukaryota</taxon>
        <taxon>Fungi</taxon>
        <taxon>Fungi incertae sedis</taxon>
        <taxon>Mucoromycota</taxon>
        <taxon>Glomeromycotina</taxon>
        <taxon>Glomeromycetes</taxon>
        <taxon>Diversisporales</taxon>
        <taxon>Gigasporaceae</taxon>
        <taxon>Cetraspora</taxon>
    </lineage>
</organism>
<dbReference type="InterPro" id="IPR011990">
    <property type="entry name" value="TPR-like_helical_dom_sf"/>
</dbReference>
<reference evidence="2" key="1">
    <citation type="submission" date="2021-06" db="EMBL/GenBank/DDBJ databases">
        <authorList>
            <person name="Kallberg Y."/>
            <person name="Tangrot J."/>
            <person name="Rosling A."/>
        </authorList>
    </citation>
    <scope>NUCLEOTIDE SEQUENCE</scope>
    <source>
        <strain evidence="2">FL966</strain>
    </source>
</reference>
<dbReference type="EMBL" id="CAJVQA010005132">
    <property type="protein sequence ID" value="CAG8613946.1"/>
    <property type="molecule type" value="Genomic_DNA"/>
</dbReference>
<keyword evidence="3" id="KW-1185">Reference proteome</keyword>
<evidence type="ECO:0000313" key="3">
    <source>
        <dbReference type="Proteomes" id="UP000789759"/>
    </source>
</evidence>
<dbReference type="Gene3D" id="1.25.40.10">
    <property type="entry name" value="Tetratricopeptide repeat domain"/>
    <property type="match status" value="1"/>
</dbReference>
<dbReference type="InterPro" id="IPR006597">
    <property type="entry name" value="Sel1-like"/>
</dbReference>
<evidence type="ECO:0000313" key="2">
    <source>
        <dbReference type="EMBL" id="CAG8613946.1"/>
    </source>
</evidence>
<dbReference type="Proteomes" id="UP000789759">
    <property type="component" value="Unassembled WGS sequence"/>
</dbReference>
<gene>
    <name evidence="2" type="ORF">CPELLU_LOCUS7586</name>
</gene>
<feature type="compositionally biased region" description="Low complexity" evidence="1">
    <location>
        <begin position="253"/>
        <end position="262"/>
    </location>
</feature>
<dbReference type="GO" id="GO:0032153">
    <property type="term" value="C:cell division site"/>
    <property type="evidence" value="ECO:0007669"/>
    <property type="project" value="TreeGrafter"/>
</dbReference>
<dbReference type="PANTHER" id="PTHR43628">
    <property type="entry name" value="ACTIVATOR OF C KINASE PROTEIN 1-RELATED"/>
    <property type="match status" value="1"/>
</dbReference>
<evidence type="ECO:0000256" key="1">
    <source>
        <dbReference type="SAM" id="MobiDB-lite"/>
    </source>
</evidence>
<sequence>MNNLKNGLTVDRDVDDLVHRPPPTSQESYYYSQQNHHSDALYYNHGNRPFQQYGSSLHEQIYQRENNSHVYTTHLTPNGDKSIHSSISNFPKPSLSPTNSTSPTRSLSPQSSQSQINVSNKQFQYKVEQQNNYVTQPLVQKPTNLNTQNLPINMEYQRSPVQYSNHAAPQWPHSPQSQINISNKQFQYKIDQQNNFVTQPLVQKPTNLNTQNLPINMEYQRSPVQYSNNAAPQWPHPPHSRHQNSPSQHFKRQNSSDSSNSQGYSPEIPSTPTFRRQNSADSSNTQGYSPEIPSTPTFRRQNSVESSNTQGYSPEIPSTPTFRRQNFTEPSNTQNCQGYLPEITLTPTFKRQDSSDYSSTPNSHGHTLRSVPEPQCQSKLMHRVKSLRSATSSPQNVGGLESMRQPTTIDDYVSQAIRYHENDQLEKSTEYFHIAAKQNNTIGMIFYGLALRHGWGCKTDTARAFKYLQKAAGSASEMLKNIDDKANSQILKTGLVLAIYELGMCYKHGWGVPKDKARAAHYYKMAADQGDPDAQNDIAHCYYKGEGVKKDMKTGMFMC</sequence>
<dbReference type="GO" id="GO:0010972">
    <property type="term" value="P:negative regulation of G2/M transition of mitotic cell cycle"/>
    <property type="evidence" value="ECO:0007669"/>
    <property type="project" value="TreeGrafter"/>
</dbReference>
<feature type="region of interest" description="Disordered" evidence="1">
    <location>
        <begin position="1"/>
        <end position="31"/>
    </location>
</feature>
<dbReference type="OrthoDB" id="2148946at2759"/>
<dbReference type="Pfam" id="PF08238">
    <property type="entry name" value="Sel1"/>
    <property type="match status" value="4"/>
</dbReference>
<proteinExistence type="predicted"/>
<dbReference type="SMART" id="SM00671">
    <property type="entry name" value="SEL1"/>
    <property type="match status" value="3"/>
</dbReference>
<dbReference type="SUPFAM" id="SSF81901">
    <property type="entry name" value="HCP-like"/>
    <property type="match status" value="1"/>
</dbReference>
<dbReference type="PANTHER" id="PTHR43628:SF1">
    <property type="entry name" value="CHITIN SYNTHASE REGULATORY FACTOR 2-RELATED"/>
    <property type="match status" value="1"/>
</dbReference>
<protein>
    <submittedName>
        <fullName evidence="2">23122_t:CDS:1</fullName>
    </submittedName>
</protein>
<feature type="region of interest" description="Disordered" evidence="1">
    <location>
        <begin position="71"/>
        <end position="116"/>
    </location>
</feature>
<name>A0A9N9CSG4_9GLOM</name>
<feature type="region of interest" description="Disordered" evidence="1">
    <location>
        <begin position="227"/>
        <end position="379"/>
    </location>
</feature>